<evidence type="ECO:0000313" key="1">
    <source>
        <dbReference type="EMBL" id="EDY31541.1"/>
    </source>
</evidence>
<accession>B5CTB9</accession>
<dbReference type="EMBL" id="ABOU02000055">
    <property type="protein sequence ID" value="EDY31541.1"/>
    <property type="molecule type" value="Genomic_DNA"/>
</dbReference>
<dbReference type="RefSeq" id="WP_005609089.1">
    <property type="nucleotide sequence ID" value="NZ_CP102292.1"/>
</dbReference>
<reference evidence="1 2" key="1">
    <citation type="submission" date="2008-08" db="EMBL/GenBank/DDBJ databases">
        <title>Draft genome sequence of Ruminococcus lactaris ATCC 29176.</title>
        <authorList>
            <person name="Sudarsanam P."/>
            <person name="Ley R."/>
            <person name="Guruge J."/>
            <person name="Turnbaugh P.J."/>
            <person name="Mahowald M."/>
            <person name="Liep D."/>
            <person name="Gordon J."/>
        </authorList>
    </citation>
    <scope>NUCLEOTIDE SEQUENCE [LARGE SCALE GENOMIC DNA]</scope>
    <source>
        <strain evidence="1 2">ATCC 29176</strain>
    </source>
</reference>
<dbReference type="Proteomes" id="UP000003254">
    <property type="component" value="Unassembled WGS sequence"/>
</dbReference>
<evidence type="ECO:0000313" key="2">
    <source>
        <dbReference type="Proteomes" id="UP000003254"/>
    </source>
</evidence>
<reference evidence="1 2" key="2">
    <citation type="submission" date="2008-08" db="EMBL/GenBank/DDBJ databases">
        <authorList>
            <person name="Fulton L."/>
            <person name="Clifton S."/>
            <person name="Fulton B."/>
            <person name="Xu J."/>
            <person name="Minx P."/>
            <person name="Pepin K.H."/>
            <person name="Johnson M."/>
            <person name="Bhonagiri V."/>
            <person name="Nash W.E."/>
            <person name="Mardis E.R."/>
            <person name="Wilson R.K."/>
        </authorList>
    </citation>
    <scope>NUCLEOTIDE SEQUENCE [LARGE SCALE GENOMIC DNA]</scope>
    <source>
        <strain evidence="1 2">ATCC 29176</strain>
    </source>
</reference>
<gene>
    <name evidence="1" type="ORF">RUMLAC_02742</name>
</gene>
<keyword evidence="2" id="KW-1185">Reference proteome</keyword>
<name>B5CTB9_9FIRM</name>
<proteinExistence type="predicted"/>
<comment type="caution">
    <text evidence="1">The sequence shown here is derived from an EMBL/GenBank/DDBJ whole genome shotgun (WGS) entry which is preliminary data.</text>
</comment>
<dbReference type="AlphaFoldDB" id="B5CTB9"/>
<dbReference type="GeneID" id="77335051"/>
<dbReference type="HOGENOM" id="CLU_3188652_0_0_9"/>
<organism evidence="1 2">
    <name type="scientific">[Ruminococcus] lactaris ATCC 29176</name>
    <dbReference type="NCBI Taxonomy" id="471875"/>
    <lineage>
        <taxon>Bacteria</taxon>
        <taxon>Bacillati</taxon>
        <taxon>Bacillota</taxon>
        <taxon>Clostridia</taxon>
        <taxon>Lachnospirales</taxon>
        <taxon>Lachnospiraceae</taxon>
        <taxon>Mediterraneibacter</taxon>
    </lineage>
</organism>
<protein>
    <submittedName>
        <fullName evidence="1">Uncharacterized protein</fullName>
    </submittedName>
</protein>
<sequence>MKKESYEKLEMEVIAFDKIHMDTSSTSGIAVDDREDADEGIWTGYY</sequence>